<dbReference type="InterPro" id="IPR011042">
    <property type="entry name" value="6-blade_b-propeller_TolB-like"/>
</dbReference>
<feature type="chain" id="PRO_5036862210" evidence="1">
    <location>
        <begin position="21"/>
        <end position="382"/>
    </location>
</feature>
<reference evidence="3 4" key="1">
    <citation type="submission" date="2021-06" db="EMBL/GenBank/DDBJ databases">
        <authorList>
            <person name="Grouzdev D.S."/>
            <person name="Koziaeva V."/>
        </authorList>
    </citation>
    <scope>NUCLEOTIDE SEQUENCE [LARGE SCALE GENOMIC DNA]</scope>
    <source>
        <strain evidence="3 4">22</strain>
    </source>
</reference>
<dbReference type="Proteomes" id="UP000766595">
    <property type="component" value="Unassembled WGS sequence"/>
</dbReference>
<feature type="domain" description="Glucose/Sorbosone dehydrogenase" evidence="2">
    <location>
        <begin position="45"/>
        <end position="377"/>
    </location>
</feature>
<dbReference type="Pfam" id="PF07995">
    <property type="entry name" value="GSDH"/>
    <property type="match status" value="1"/>
</dbReference>
<evidence type="ECO:0000259" key="2">
    <source>
        <dbReference type="Pfam" id="PF07995"/>
    </source>
</evidence>
<dbReference type="PANTHER" id="PTHR19328">
    <property type="entry name" value="HEDGEHOG-INTERACTING PROTEIN"/>
    <property type="match status" value="1"/>
</dbReference>
<dbReference type="InterPro" id="IPR011041">
    <property type="entry name" value="Quinoprot_gluc/sorb_DH_b-prop"/>
</dbReference>
<dbReference type="EMBL" id="JAHHZF010000002">
    <property type="protein sequence ID" value="MBT9288878.1"/>
    <property type="molecule type" value="Genomic_DNA"/>
</dbReference>
<keyword evidence="4" id="KW-1185">Reference proteome</keyword>
<comment type="caution">
    <text evidence="3">The sequence shown here is derived from an EMBL/GenBank/DDBJ whole genome shotgun (WGS) entry which is preliminary data.</text>
</comment>
<proteinExistence type="predicted"/>
<name>A0A947D243_9HYPH</name>
<dbReference type="RefSeq" id="WP_261967518.1">
    <property type="nucleotide sequence ID" value="NZ_JAHHZF010000002.1"/>
</dbReference>
<dbReference type="AlphaFoldDB" id="A0A947D243"/>
<evidence type="ECO:0000256" key="1">
    <source>
        <dbReference type="SAM" id="SignalP"/>
    </source>
</evidence>
<accession>A0A947D243</accession>
<sequence>MRATTTLSLAAMLIATTVTAATPTDAPRVTTEKATITTTVVASGLDHPWGIAILPDGRMLITERSGRMRIFEQNGKPSKAISGLPKVDARDQGGLLDVAIDPDFARNNLVYWSYAQAGQGGNSTAVARGRLNAKKARLDNVEVIFSQKPKVASTLHFGSRLVFDRTGALFVTLGERFDYTIREKAQTLDSDIGKVVRITPAGAIPNGNPFVSQPGALPEIWSLGHRNPQAAALNPNTGDLWVIEHGPLGGDEINVAKAGLNFGWPVVSFGKNYDGTPVGTGLTEAPGMTAPIYQWTPVIAPSGMLFHSGRAFPGWKGNLFVGGLKTRVLVRLELSGNAVVKEERILGELGARIRDVAEGADGHLWIITDDSNGKLVRVKPAL</sequence>
<protein>
    <submittedName>
        <fullName evidence="3">PQQ-dependent sugar dehydrogenase</fullName>
    </submittedName>
</protein>
<dbReference type="Gene3D" id="2.120.10.30">
    <property type="entry name" value="TolB, C-terminal domain"/>
    <property type="match status" value="1"/>
</dbReference>
<dbReference type="PANTHER" id="PTHR19328:SF75">
    <property type="entry name" value="ALDOSE SUGAR DEHYDROGENASE YLII"/>
    <property type="match status" value="1"/>
</dbReference>
<organism evidence="3 4">
    <name type="scientific">Prosthecodimorpha staleyi</name>
    <dbReference type="NCBI Taxonomy" id="2840188"/>
    <lineage>
        <taxon>Bacteria</taxon>
        <taxon>Pseudomonadati</taxon>
        <taxon>Pseudomonadota</taxon>
        <taxon>Alphaproteobacteria</taxon>
        <taxon>Hyphomicrobiales</taxon>
        <taxon>Ancalomicrobiaceae</taxon>
        <taxon>Prosthecodimorpha</taxon>
    </lineage>
</organism>
<evidence type="ECO:0000313" key="3">
    <source>
        <dbReference type="EMBL" id="MBT9288878.1"/>
    </source>
</evidence>
<evidence type="ECO:0000313" key="4">
    <source>
        <dbReference type="Proteomes" id="UP000766595"/>
    </source>
</evidence>
<dbReference type="InterPro" id="IPR012938">
    <property type="entry name" value="Glc/Sorbosone_DH"/>
</dbReference>
<gene>
    <name evidence="3" type="ORF">KL771_05425</name>
</gene>
<dbReference type="SUPFAM" id="SSF50952">
    <property type="entry name" value="Soluble quinoprotein glucose dehydrogenase"/>
    <property type="match status" value="1"/>
</dbReference>
<feature type="signal peptide" evidence="1">
    <location>
        <begin position="1"/>
        <end position="20"/>
    </location>
</feature>
<keyword evidence="1" id="KW-0732">Signal</keyword>